<evidence type="ECO:0000256" key="3">
    <source>
        <dbReference type="ARBA" id="ARBA00019439"/>
    </source>
</evidence>
<evidence type="ECO:0000256" key="1">
    <source>
        <dbReference type="ARBA" id="ARBA00004429"/>
    </source>
</evidence>
<protein>
    <recommendedName>
        <fullName evidence="3">Magnesium transport protein CorA</fullName>
    </recommendedName>
</protein>
<feature type="transmembrane region" description="Helical" evidence="13">
    <location>
        <begin position="303"/>
        <end position="323"/>
    </location>
</feature>
<evidence type="ECO:0000256" key="11">
    <source>
        <dbReference type="ARBA" id="ARBA00023136"/>
    </source>
</evidence>
<dbReference type="SUPFAM" id="SSF143865">
    <property type="entry name" value="CorA soluble domain-like"/>
    <property type="match status" value="1"/>
</dbReference>
<dbReference type="CDD" id="cd12837">
    <property type="entry name" value="EcCorA-like_u1"/>
    <property type="match status" value="1"/>
</dbReference>
<comment type="catalytic activity">
    <reaction evidence="12">
        <text>Mg(2+)(in) = Mg(2+)(out)</text>
        <dbReference type="Rhea" id="RHEA:29827"/>
        <dbReference type="ChEBI" id="CHEBI:18420"/>
    </reaction>
</comment>
<evidence type="ECO:0000313" key="15">
    <source>
        <dbReference type="Proteomes" id="UP000241764"/>
    </source>
</evidence>
<dbReference type="GO" id="GO:0005886">
    <property type="term" value="C:plasma membrane"/>
    <property type="evidence" value="ECO:0007669"/>
    <property type="project" value="UniProtKB-SubCell"/>
</dbReference>
<dbReference type="PANTHER" id="PTHR47685:SF1">
    <property type="entry name" value="MAGNESIUM TRANSPORT PROTEIN CORA"/>
    <property type="match status" value="1"/>
</dbReference>
<organism evidence="14 15">
    <name type="scientific">Phyllobacterium sophorae</name>
    <dbReference type="NCBI Taxonomy" id="1520277"/>
    <lineage>
        <taxon>Bacteria</taxon>
        <taxon>Pseudomonadati</taxon>
        <taxon>Pseudomonadota</taxon>
        <taxon>Alphaproteobacteria</taxon>
        <taxon>Hyphomicrobiales</taxon>
        <taxon>Phyllobacteriaceae</taxon>
        <taxon>Phyllobacterium</taxon>
    </lineage>
</organism>
<comment type="similarity">
    <text evidence="2">Belongs to the CorA metal ion transporter (MIT) (TC 1.A.35) family.</text>
</comment>
<dbReference type="Gene3D" id="3.30.460.20">
    <property type="entry name" value="CorA soluble domain-like"/>
    <property type="match status" value="1"/>
</dbReference>
<dbReference type="InterPro" id="IPR002523">
    <property type="entry name" value="MgTranspt_CorA/ZnTranspt_ZntB"/>
</dbReference>
<proteinExistence type="inferred from homology"/>
<keyword evidence="15" id="KW-1185">Reference proteome</keyword>
<reference evidence="15" key="1">
    <citation type="submission" date="2017-11" db="EMBL/GenBank/DDBJ databases">
        <authorList>
            <person name="Kuznetsova I."/>
            <person name="Sazanova A."/>
            <person name="Chirak E."/>
            <person name="Safronova V."/>
            <person name="Willems A."/>
        </authorList>
    </citation>
    <scope>NUCLEOTIDE SEQUENCE [LARGE SCALE GENOMIC DNA]</scope>
    <source>
        <strain evidence="15">CCBAU 03422</strain>
    </source>
</reference>
<keyword evidence="5" id="KW-1003">Cell membrane</keyword>
<dbReference type="GO" id="GO:0015099">
    <property type="term" value="F:nickel cation transmembrane transporter activity"/>
    <property type="evidence" value="ECO:0007669"/>
    <property type="project" value="TreeGrafter"/>
</dbReference>
<dbReference type="Gene3D" id="1.20.58.340">
    <property type="entry name" value="Magnesium transport protein CorA, transmembrane region"/>
    <property type="match status" value="1"/>
</dbReference>
<dbReference type="PANTHER" id="PTHR47685">
    <property type="entry name" value="MAGNESIUM TRANSPORT PROTEIN CORA"/>
    <property type="match status" value="1"/>
</dbReference>
<evidence type="ECO:0000256" key="7">
    <source>
        <dbReference type="ARBA" id="ARBA00022692"/>
    </source>
</evidence>
<feature type="transmembrane region" description="Helical" evidence="13">
    <location>
        <begin position="271"/>
        <end position="291"/>
    </location>
</feature>
<name>A0A2P7B4I4_9HYPH</name>
<evidence type="ECO:0000256" key="5">
    <source>
        <dbReference type="ARBA" id="ARBA00022475"/>
    </source>
</evidence>
<keyword evidence="8" id="KW-0460">Magnesium</keyword>
<dbReference type="SUPFAM" id="SSF144083">
    <property type="entry name" value="Magnesium transport protein CorA, transmembrane region"/>
    <property type="match status" value="1"/>
</dbReference>
<keyword evidence="6" id="KW-0997">Cell inner membrane</keyword>
<dbReference type="OrthoDB" id="9803416at2"/>
<evidence type="ECO:0000256" key="9">
    <source>
        <dbReference type="ARBA" id="ARBA00022989"/>
    </source>
</evidence>
<accession>A0A2P7B4I4</accession>
<keyword evidence="4" id="KW-0813">Transport</keyword>
<evidence type="ECO:0000256" key="10">
    <source>
        <dbReference type="ARBA" id="ARBA00023065"/>
    </source>
</evidence>
<evidence type="ECO:0000256" key="4">
    <source>
        <dbReference type="ARBA" id="ARBA00022448"/>
    </source>
</evidence>
<gene>
    <name evidence="14" type="ORF">CU103_23725</name>
</gene>
<keyword evidence="11 13" id="KW-0472">Membrane</keyword>
<dbReference type="Proteomes" id="UP000241764">
    <property type="component" value="Unassembled WGS sequence"/>
</dbReference>
<comment type="subcellular location">
    <subcellularLocation>
        <location evidence="1">Cell inner membrane</location>
        <topology evidence="1">Multi-pass membrane protein</topology>
    </subcellularLocation>
</comment>
<evidence type="ECO:0000256" key="6">
    <source>
        <dbReference type="ARBA" id="ARBA00022519"/>
    </source>
</evidence>
<dbReference type="GO" id="GO:0015095">
    <property type="term" value="F:magnesium ion transmembrane transporter activity"/>
    <property type="evidence" value="ECO:0007669"/>
    <property type="project" value="TreeGrafter"/>
</dbReference>
<evidence type="ECO:0000256" key="2">
    <source>
        <dbReference type="ARBA" id="ARBA00009765"/>
    </source>
</evidence>
<dbReference type="InterPro" id="IPR045863">
    <property type="entry name" value="CorA_TM1_TM2"/>
</dbReference>
<comment type="caution">
    <text evidence="14">The sequence shown here is derived from an EMBL/GenBank/DDBJ whole genome shotgun (WGS) entry which is preliminary data.</text>
</comment>
<evidence type="ECO:0000256" key="12">
    <source>
        <dbReference type="ARBA" id="ARBA00034269"/>
    </source>
</evidence>
<evidence type="ECO:0000256" key="13">
    <source>
        <dbReference type="SAM" id="Phobius"/>
    </source>
</evidence>
<evidence type="ECO:0000313" key="14">
    <source>
        <dbReference type="EMBL" id="PSH61373.1"/>
    </source>
</evidence>
<sequence>MIYVYTLEDDFLMPSAALAGAELPPNAVWIDLINPTHEEDVQTEAWTNAAIPTHEDMIEIEESSRFYAENGAQYLTASILHSTEMKHHGIAPVSFILIGKRLVTVRYTEPKAFSLFIGRATKPGNGLISPKCSGITILLGLVEAVTDRIADILEGVAGDIDVNSHAIFRRSENDKPMTTKNFRDSLNNIGIQGAFLSKIRESIAGVSRLLVYTAAIPDENVKKDARAWIKSLERDTQSLSTYVDFLSNKVTFLLDTVVGLISIEQNAIIKIFSVAAVAFMPPTLVASIYGMNFHFMPELDEVWGYPMAIGLMIASAVIPLLIFRRKGWL</sequence>
<keyword evidence="7 13" id="KW-0812">Transmembrane</keyword>
<dbReference type="Pfam" id="PF01544">
    <property type="entry name" value="CorA"/>
    <property type="match status" value="1"/>
</dbReference>
<dbReference type="AlphaFoldDB" id="A0A2P7B4I4"/>
<dbReference type="RefSeq" id="WP_106666492.1">
    <property type="nucleotide sequence ID" value="NZ_PGGM01000013.1"/>
</dbReference>
<evidence type="ECO:0000256" key="8">
    <source>
        <dbReference type="ARBA" id="ARBA00022842"/>
    </source>
</evidence>
<dbReference type="EMBL" id="PGGM01000013">
    <property type="protein sequence ID" value="PSH61373.1"/>
    <property type="molecule type" value="Genomic_DNA"/>
</dbReference>
<dbReference type="FunFam" id="1.20.58.340:FF:000001">
    <property type="entry name" value="Magnesium transport protein CorA"/>
    <property type="match status" value="1"/>
</dbReference>
<keyword evidence="10" id="KW-0406">Ion transport</keyword>
<dbReference type="InterPro" id="IPR050829">
    <property type="entry name" value="CorA_MIT"/>
</dbReference>
<dbReference type="InterPro" id="IPR045861">
    <property type="entry name" value="CorA_cytoplasmic_dom"/>
</dbReference>
<dbReference type="GO" id="GO:0015087">
    <property type="term" value="F:cobalt ion transmembrane transporter activity"/>
    <property type="evidence" value="ECO:0007669"/>
    <property type="project" value="TreeGrafter"/>
</dbReference>
<keyword evidence="9 13" id="KW-1133">Transmembrane helix</keyword>